<name>X1NQ42_9ZZZZ</name>
<feature type="coiled-coil region" evidence="1">
    <location>
        <begin position="87"/>
        <end position="114"/>
    </location>
</feature>
<protein>
    <recommendedName>
        <fullName evidence="3">Amine oxidase domain-containing protein</fullName>
    </recommendedName>
</protein>
<dbReference type="AlphaFoldDB" id="X1NQ42"/>
<keyword evidence="1" id="KW-0175">Coiled coil</keyword>
<gene>
    <name evidence="2" type="ORF">S06H3_45286</name>
</gene>
<dbReference type="Pfam" id="PF13450">
    <property type="entry name" value="NAD_binding_8"/>
    <property type="match status" value="1"/>
</dbReference>
<organism evidence="2">
    <name type="scientific">marine sediment metagenome</name>
    <dbReference type="NCBI Taxonomy" id="412755"/>
    <lineage>
        <taxon>unclassified sequences</taxon>
        <taxon>metagenomes</taxon>
        <taxon>ecological metagenomes</taxon>
    </lineage>
</organism>
<feature type="non-terminal residue" evidence="2">
    <location>
        <position position="146"/>
    </location>
</feature>
<comment type="caution">
    <text evidence="2">The sequence shown here is derived from an EMBL/GenBank/DDBJ whole genome shotgun (WGS) entry which is preliminary data.</text>
</comment>
<dbReference type="SUPFAM" id="SSF51905">
    <property type="entry name" value="FAD/NAD(P)-binding domain"/>
    <property type="match status" value="1"/>
</dbReference>
<sequence length="146" mass="16724">MFSKMDNTPSGGRKMEQKSIIIIGAGIAGLSAGCYSQMNGYHTQIFEMQDEPGGLCTAWKRKDYTFDGCLHSVGGINPNYKLYHYWNDLRKNNKQEYNQEKDRISKEVIEILDQRLGNIKNNIDVIDVATPATFKRYTNNWKGKHP</sequence>
<dbReference type="EMBL" id="BARV01028255">
    <property type="protein sequence ID" value="GAI45723.1"/>
    <property type="molecule type" value="Genomic_DNA"/>
</dbReference>
<evidence type="ECO:0008006" key="3">
    <source>
        <dbReference type="Google" id="ProtNLM"/>
    </source>
</evidence>
<dbReference type="PANTHER" id="PTHR46313">
    <property type="match status" value="1"/>
</dbReference>
<dbReference type="InterPro" id="IPR045892">
    <property type="entry name" value="CrtISO-like"/>
</dbReference>
<dbReference type="InterPro" id="IPR036188">
    <property type="entry name" value="FAD/NAD-bd_sf"/>
</dbReference>
<evidence type="ECO:0000313" key="2">
    <source>
        <dbReference type="EMBL" id="GAI45723.1"/>
    </source>
</evidence>
<dbReference type="PANTHER" id="PTHR46313:SF3">
    <property type="entry name" value="PROLYCOPENE ISOMERASE, CHLOROPLASTIC"/>
    <property type="match status" value="1"/>
</dbReference>
<dbReference type="Gene3D" id="3.50.50.60">
    <property type="entry name" value="FAD/NAD(P)-binding domain"/>
    <property type="match status" value="1"/>
</dbReference>
<evidence type="ECO:0000256" key="1">
    <source>
        <dbReference type="SAM" id="Coils"/>
    </source>
</evidence>
<reference evidence="2" key="1">
    <citation type="journal article" date="2014" name="Front. Microbiol.">
        <title>High frequency of phylogenetically diverse reductive dehalogenase-homologous genes in deep subseafloor sedimentary metagenomes.</title>
        <authorList>
            <person name="Kawai M."/>
            <person name="Futagami T."/>
            <person name="Toyoda A."/>
            <person name="Takaki Y."/>
            <person name="Nishi S."/>
            <person name="Hori S."/>
            <person name="Arai W."/>
            <person name="Tsubouchi T."/>
            <person name="Morono Y."/>
            <person name="Uchiyama I."/>
            <person name="Ito T."/>
            <person name="Fujiyama A."/>
            <person name="Inagaki F."/>
            <person name="Takami H."/>
        </authorList>
    </citation>
    <scope>NUCLEOTIDE SEQUENCE</scope>
    <source>
        <strain evidence="2">Expedition CK06-06</strain>
    </source>
</reference>
<dbReference type="PROSITE" id="PS51257">
    <property type="entry name" value="PROKAR_LIPOPROTEIN"/>
    <property type="match status" value="1"/>
</dbReference>
<accession>X1NQ42</accession>
<dbReference type="GO" id="GO:0016116">
    <property type="term" value="P:carotenoid metabolic process"/>
    <property type="evidence" value="ECO:0007669"/>
    <property type="project" value="InterPro"/>
</dbReference>
<proteinExistence type="predicted"/>